<keyword evidence="5 7" id="KW-1133">Transmembrane helix</keyword>
<dbReference type="AlphaFoldDB" id="A0A3L7ARN0"/>
<feature type="transmembrane region" description="Helical" evidence="7">
    <location>
        <begin position="147"/>
        <end position="167"/>
    </location>
</feature>
<gene>
    <name evidence="9" type="ORF">D9V34_10485</name>
</gene>
<feature type="transmembrane region" description="Helical" evidence="7">
    <location>
        <begin position="264"/>
        <end position="284"/>
    </location>
</feature>
<keyword evidence="2" id="KW-0813">Transport</keyword>
<feature type="transmembrane region" description="Helical" evidence="7">
    <location>
        <begin position="116"/>
        <end position="135"/>
    </location>
</feature>
<comment type="subcellular location">
    <subcellularLocation>
        <location evidence="1">Cell inner membrane</location>
        <topology evidence="1">Multi-pass membrane protein</topology>
    </subcellularLocation>
</comment>
<dbReference type="PROSITE" id="PS50850">
    <property type="entry name" value="MFS"/>
    <property type="match status" value="1"/>
</dbReference>
<feature type="transmembrane region" description="Helical" evidence="7">
    <location>
        <begin position="173"/>
        <end position="199"/>
    </location>
</feature>
<dbReference type="GO" id="GO:0005886">
    <property type="term" value="C:plasma membrane"/>
    <property type="evidence" value="ECO:0007669"/>
    <property type="project" value="UniProtKB-SubCell"/>
</dbReference>
<protein>
    <submittedName>
        <fullName evidence="9">MFS transporter</fullName>
    </submittedName>
</protein>
<evidence type="ECO:0000313" key="10">
    <source>
        <dbReference type="Proteomes" id="UP000269438"/>
    </source>
</evidence>
<evidence type="ECO:0000256" key="2">
    <source>
        <dbReference type="ARBA" id="ARBA00022448"/>
    </source>
</evidence>
<keyword evidence="10" id="KW-1185">Reference proteome</keyword>
<accession>A0A3L7ARN0</accession>
<sequence length="422" mass="42861">MMRGGDMGKNLLVDLRPLRDAPAFARVWKGNTIQGLGTQAAVVAITLMVFERTGSSLAVGLIGLCVAIPTIVLAPLGGLLADRSDRRRLTRMTAAAQTLVALGFMAQALIPNVWLGAAYLLVALQAAIGALAVPARRTLLRTIVPPTLLPAAIILTLLSGNLGMILGPALGGLLLSVGMAWACFGLQLVGSVAVLIAAVRLPAIPGSSAPGSTGFGGIAEGAVFVARHRVLRGVFLADLSLTMLALPIALLPALNAERFGADPLIFGLLSAAPAIGAALLGLGSGALGRLRWRGPALLITTALFGGLMVGVALSGYWWITLILLGLGGILDAVSISLAQIIVQEETPDSLRGRVGALEHMVGMGGPQLGATRAGLFGNWWGAGIGIAAGGICAIVAAAALGANRTGLRGYRAAASTDADESR</sequence>
<organism evidence="9 10">
    <name type="scientific">Mycetocola lacteus</name>
    <dbReference type="NCBI Taxonomy" id="76637"/>
    <lineage>
        <taxon>Bacteria</taxon>
        <taxon>Bacillati</taxon>
        <taxon>Actinomycetota</taxon>
        <taxon>Actinomycetes</taxon>
        <taxon>Micrococcales</taxon>
        <taxon>Microbacteriaceae</taxon>
        <taxon>Mycetocola</taxon>
    </lineage>
</organism>
<feature type="transmembrane region" description="Helical" evidence="7">
    <location>
        <begin position="57"/>
        <end position="80"/>
    </location>
</feature>
<dbReference type="PANTHER" id="PTHR23513:SF9">
    <property type="entry name" value="ENTEROBACTIN EXPORTER ENTS"/>
    <property type="match status" value="1"/>
</dbReference>
<keyword evidence="3" id="KW-1003">Cell membrane</keyword>
<dbReference type="PANTHER" id="PTHR23513">
    <property type="entry name" value="INTEGRAL MEMBRANE EFFLUX PROTEIN-RELATED"/>
    <property type="match status" value="1"/>
</dbReference>
<evidence type="ECO:0000313" key="9">
    <source>
        <dbReference type="EMBL" id="RLP82220.1"/>
    </source>
</evidence>
<keyword evidence="4 7" id="KW-0812">Transmembrane</keyword>
<evidence type="ECO:0000259" key="8">
    <source>
        <dbReference type="PROSITE" id="PS50850"/>
    </source>
</evidence>
<evidence type="ECO:0000256" key="3">
    <source>
        <dbReference type="ARBA" id="ARBA00022475"/>
    </source>
</evidence>
<dbReference type="InterPro" id="IPR010290">
    <property type="entry name" value="TM_effector"/>
</dbReference>
<dbReference type="OrthoDB" id="5494559at2"/>
<evidence type="ECO:0000256" key="4">
    <source>
        <dbReference type="ARBA" id="ARBA00022692"/>
    </source>
</evidence>
<dbReference type="InterPro" id="IPR020846">
    <property type="entry name" value="MFS_dom"/>
</dbReference>
<dbReference type="Gene3D" id="1.20.1250.20">
    <property type="entry name" value="MFS general substrate transporter like domains"/>
    <property type="match status" value="2"/>
</dbReference>
<dbReference type="EMBL" id="RCUY01000009">
    <property type="protein sequence ID" value="RLP82220.1"/>
    <property type="molecule type" value="Genomic_DNA"/>
</dbReference>
<proteinExistence type="predicted"/>
<reference evidence="9 10" key="1">
    <citation type="submission" date="2018-10" db="EMBL/GenBank/DDBJ databases">
        <authorList>
            <person name="Li J."/>
        </authorList>
    </citation>
    <scope>NUCLEOTIDE SEQUENCE [LARGE SCALE GENOMIC DNA]</scope>
    <source>
        <strain evidence="9 10">JCM 11654</strain>
    </source>
</reference>
<dbReference type="Pfam" id="PF05977">
    <property type="entry name" value="MFS_3"/>
    <property type="match status" value="1"/>
</dbReference>
<feature type="transmembrane region" description="Helical" evidence="7">
    <location>
        <begin position="296"/>
        <end position="319"/>
    </location>
</feature>
<feature type="transmembrane region" description="Helical" evidence="7">
    <location>
        <begin position="234"/>
        <end position="252"/>
    </location>
</feature>
<evidence type="ECO:0000256" key="7">
    <source>
        <dbReference type="SAM" id="Phobius"/>
    </source>
</evidence>
<dbReference type="GO" id="GO:0022857">
    <property type="term" value="F:transmembrane transporter activity"/>
    <property type="evidence" value="ECO:0007669"/>
    <property type="project" value="InterPro"/>
</dbReference>
<dbReference type="InterPro" id="IPR036259">
    <property type="entry name" value="MFS_trans_sf"/>
</dbReference>
<comment type="caution">
    <text evidence="9">The sequence shown here is derived from an EMBL/GenBank/DDBJ whole genome shotgun (WGS) entry which is preliminary data.</text>
</comment>
<dbReference type="CDD" id="cd06173">
    <property type="entry name" value="MFS_MefA_like"/>
    <property type="match status" value="1"/>
</dbReference>
<keyword evidence="6 7" id="KW-0472">Membrane</keyword>
<evidence type="ECO:0000256" key="1">
    <source>
        <dbReference type="ARBA" id="ARBA00004429"/>
    </source>
</evidence>
<evidence type="ECO:0000256" key="5">
    <source>
        <dbReference type="ARBA" id="ARBA00022989"/>
    </source>
</evidence>
<evidence type="ECO:0000256" key="6">
    <source>
        <dbReference type="ARBA" id="ARBA00023136"/>
    </source>
</evidence>
<feature type="domain" description="Major facilitator superfamily (MFS) profile" evidence="8">
    <location>
        <begin position="23"/>
        <end position="405"/>
    </location>
</feature>
<dbReference type="SUPFAM" id="SSF103473">
    <property type="entry name" value="MFS general substrate transporter"/>
    <property type="match status" value="1"/>
</dbReference>
<name>A0A3L7ARN0_9MICO</name>
<dbReference type="Proteomes" id="UP000269438">
    <property type="component" value="Unassembled WGS sequence"/>
</dbReference>
<feature type="transmembrane region" description="Helical" evidence="7">
    <location>
        <begin position="379"/>
        <end position="402"/>
    </location>
</feature>